<reference evidence="2 3" key="1">
    <citation type="submission" date="2017-08" db="EMBL/GenBank/DDBJ databases">
        <title>WGS of Clinical strains of the CDC Group NO-1 linked to zoonotic infections in humans.</title>
        <authorList>
            <person name="Bernier A.-M."/>
            <person name="Bernard K."/>
        </authorList>
    </citation>
    <scope>NUCLEOTIDE SEQUENCE [LARGE SCALE GENOMIC DNA]</scope>
    <source>
        <strain evidence="2 3">NML120219</strain>
    </source>
</reference>
<dbReference type="InterPro" id="IPR016181">
    <property type="entry name" value="Acyl_CoA_acyltransferase"/>
</dbReference>
<protein>
    <submittedName>
        <fullName evidence="2">GNAT family N-acetyltransferase</fullName>
    </submittedName>
</protein>
<dbReference type="Pfam" id="PF13302">
    <property type="entry name" value="Acetyltransf_3"/>
    <property type="match status" value="1"/>
</dbReference>
<evidence type="ECO:0000259" key="1">
    <source>
        <dbReference type="PROSITE" id="PS51186"/>
    </source>
</evidence>
<dbReference type="SUPFAM" id="SSF55729">
    <property type="entry name" value="Acyl-CoA N-acyltransferases (Nat)"/>
    <property type="match status" value="1"/>
</dbReference>
<organism evidence="2 3">
    <name type="scientific">Vandammella animalimorsus</name>
    <dbReference type="NCBI Taxonomy" id="2029117"/>
    <lineage>
        <taxon>Bacteria</taxon>
        <taxon>Pseudomonadati</taxon>
        <taxon>Pseudomonadota</taxon>
        <taxon>Betaproteobacteria</taxon>
        <taxon>Burkholderiales</taxon>
        <taxon>Comamonadaceae</taxon>
        <taxon>Vandammella</taxon>
    </lineage>
</organism>
<dbReference type="Proteomes" id="UP000218439">
    <property type="component" value="Unassembled WGS sequence"/>
</dbReference>
<dbReference type="AlphaFoldDB" id="A0A2A2B226"/>
<evidence type="ECO:0000313" key="2">
    <source>
        <dbReference type="EMBL" id="PAT44187.1"/>
    </source>
</evidence>
<dbReference type="Gene3D" id="3.40.630.30">
    <property type="match status" value="1"/>
</dbReference>
<keyword evidence="2" id="KW-0808">Transferase</keyword>
<dbReference type="PROSITE" id="PS51186">
    <property type="entry name" value="GNAT"/>
    <property type="match status" value="1"/>
</dbReference>
<sequence>MLREATLVELKTARLMLRPPQRQDFERYADLRANEAACRFIGGPCGRHEAWRTFLQLGGSWFLQAFGPFSVLDQTSGRWLGYAGPWYPQGWPCPEVIYALHPDCHGQGFAREALAAVANWVFTRLGWERISHFIHPDNIASQRLAAHLGAQNQGPGRLPEPWQAMPFDIWRLGREQWQGILPLHPSLPGAP</sequence>
<proteinExistence type="predicted"/>
<accession>A0A2A2B226</accession>
<dbReference type="EMBL" id="NSJE01000001">
    <property type="protein sequence ID" value="PAT44187.1"/>
    <property type="molecule type" value="Genomic_DNA"/>
</dbReference>
<dbReference type="PANTHER" id="PTHR43792:SF1">
    <property type="entry name" value="N-ACETYLTRANSFERASE DOMAIN-CONTAINING PROTEIN"/>
    <property type="match status" value="1"/>
</dbReference>
<dbReference type="InterPro" id="IPR051531">
    <property type="entry name" value="N-acetyltransferase"/>
</dbReference>
<name>A0A2A2B226_9BURK</name>
<comment type="caution">
    <text evidence="2">The sequence shown here is derived from an EMBL/GenBank/DDBJ whole genome shotgun (WGS) entry which is preliminary data.</text>
</comment>
<feature type="domain" description="N-acetyltransferase" evidence="1">
    <location>
        <begin position="15"/>
        <end position="172"/>
    </location>
</feature>
<dbReference type="GO" id="GO:0016747">
    <property type="term" value="F:acyltransferase activity, transferring groups other than amino-acyl groups"/>
    <property type="evidence" value="ECO:0007669"/>
    <property type="project" value="InterPro"/>
</dbReference>
<gene>
    <name evidence="2" type="ORF">CK621_00070</name>
</gene>
<evidence type="ECO:0000313" key="3">
    <source>
        <dbReference type="Proteomes" id="UP000218439"/>
    </source>
</evidence>
<dbReference type="PANTHER" id="PTHR43792">
    <property type="entry name" value="GNAT FAMILY, PUTATIVE (AFU_ORTHOLOGUE AFUA_3G00765)-RELATED-RELATED"/>
    <property type="match status" value="1"/>
</dbReference>
<dbReference type="InterPro" id="IPR000182">
    <property type="entry name" value="GNAT_dom"/>
</dbReference>